<reference evidence="9" key="1">
    <citation type="submission" date="2022-01" db="UniProtKB">
        <authorList>
            <consortium name="EnsemblMetazoa"/>
        </authorList>
    </citation>
    <scope>IDENTIFICATION</scope>
</reference>
<dbReference type="InterPro" id="IPR013761">
    <property type="entry name" value="SAM/pointed_sf"/>
</dbReference>
<dbReference type="InterPro" id="IPR003118">
    <property type="entry name" value="Pointed_dom"/>
</dbReference>
<feature type="domain" description="ETS" evidence="7">
    <location>
        <begin position="214"/>
        <end position="293"/>
    </location>
</feature>
<dbReference type="InterPro" id="IPR036388">
    <property type="entry name" value="WH-like_DNA-bd_sf"/>
</dbReference>
<evidence type="ECO:0000256" key="3">
    <source>
        <dbReference type="ARBA" id="ARBA00023125"/>
    </source>
</evidence>
<protein>
    <submittedName>
        <fullName evidence="9">Uncharacterized protein</fullName>
    </submittedName>
</protein>
<dbReference type="InterPro" id="IPR000418">
    <property type="entry name" value="Ets_dom"/>
</dbReference>
<evidence type="ECO:0000256" key="5">
    <source>
        <dbReference type="RuleBase" id="RU004019"/>
    </source>
</evidence>
<dbReference type="AlphaFoldDB" id="A0A8I6RJQ0"/>
<feature type="region of interest" description="Disordered" evidence="6">
    <location>
        <begin position="85"/>
        <end position="104"/>
    </location>
</feature>
<dbReference type="KEGG" id="clec:106665534"/>
<dbReference type="OMA" id="CICWDGP"/>
<dbReference type="PROSITE" id="PS00346">
    <property type="entry name" value="ETS_DOMAIN_2"/>
    <property type="match status" value="1"/>
</dbReference>
<evidence type="ECO:0000256" key="2">
    <source>
        <dbReference type="ARBA" id="ARBA00005562"/>
    </source>
</evidence>
<dbReference type="Gene3D" id="1.10.10.10">
    <property type="entry name" value="Winged helix-like DNA-binding domain superfamily/Winged helix DNA-binding domain"/>
    <property type="match status" value="1"/>
</dbReference>
<organism evidence="9 10">
    <name type="scientific">Cimex lectularius</name>
    <name type="common">Bed bug</name>
    <name type="synonym">Acanthia lectularia</name>
    <dbReference type="NCBI Taxonomy" id="79782"/>
    <lineage>
        <taxon>Eukaryota</taxon>
        <taxon>Metazoa</taxon>
        <taxon>Ecdysozoa</taxon>
        <taxon>Arthropoda</taxon>
        <taxon>Hexapoda</taxon>
        <taxon>Insecta</taxon>
        <taxon>Pterygota</taxon>
        <taxon>Neoptera</taxon>
        <taxon>Paraneoptera</taxon>
        <taxon>Hemiptera</taxon>
        <taxon>Heteroptera</taxon>
        <taxon>Panheteroptera</taxon>
        <taxon>Cimicomorpha</taxon>
        <taxon>Cimicidae</taxon>
        <taxon>Cimex</taxon>
    </lineage>
</organism>
<dbReference type="GO" id="GO:0005634">
    <property type="term" value="C:nucleus"/>
    <property type="evidence" value="ECO:0007669"/>
    <property type="project" value="UniProtKB-SubCell"/>
</dbReference>
<keyword evidence="4 5" id="KW-0539">Nucleus</keyword>
<dbReference type="Pfam" id="PF02198">
    <property type="entry name" value="SAM_PNT"/>
    <property type="match status" value="1"/>
</dbReference>
<accession>A0A8I6RJQ0</accession>
<dbReference type="PROSITE" id="PS00345">
    <property type="entry name" value="ETS_DOMAIN_1"/>
    <property type="match status" value="1"/>
</dbReference>
<proteinExistence type="inferred from homology"/>
<name>A0A8I6RJQ0_CIMLE</name>
<dbReference type="InterPro" id="IPR046328">
    <property type="entry name" value="ETS_fam"/>
</dbReference>
<feature type="domain" description="PNT" evidence="8">
    <location>
        <begin position="99"/>
        <end position="186"/>
    </location>
</feature>
<sequence length="374" mass="41436">MLTGEEDLHLVGRTDGGGLVRVHRGWSQESGYSSPAMTPQNDDSSNSVLDYLDLDLLKEESRARRGDIAIEDYLRGGDCSSEPAFPQIPVSTPATTCSSHSNYEGDESERIMVPNDPMVWEREDVAAWLRWITREFRLKPVPDVSKFPTRGAELCSLDASELARLSGSPRSGKVLASHLAHFAGRPHSPHNDLDPYELLNAASSRLVAQGSGQIQLWQFLLELLSDSSNACIAWEGANGEFKLTDPDEVARRWGERKSKPNMNYDKLSRALRYYYDKNIMTKVHGKRYAYKFDFHGLMAACQAQAQSSGGNPRDFSTDLSGLYQTASSSLLPSPPPAPAAILQPPPSYWASTGLSSIYMPPPRYPHYTPHTTTN</sequence>
<dbReference type="PROSITE" id="PS50061">
    <property type="entry name" value="ETS_DOMAIN_3"/>
    <property type="match status" value="1"/>
</dbReference>
<comment type="similarity">
    <text evidence="2 5">Belongs to the ETS family.</text>
</comment>
<dbReference type="GO" id="GO:0043565">
    <property type="term" value="F:sequence-specific DNA binding"/>
    <property type="evidence" value="ECO:0007669"/>
    <property type="project" value="InterPro"/>
</dbReference>
<dbReference type="PRINTS" id="PR00454">
    <property type="entry name" value="ETSDOMAIN"/>
</dbReference>
<dbReference type="SMART" id="SM00413">
    <property type="entry name" value="ETS"/>
    <property type="match status" value="1"/>
</dbReference>
<dbReference type="SUPFAM" id="SSF47769">
    <property type="entry name" value="SAM/Pointed domain"/>
    <property type="match status" value="1"/>
</dbReference>
<evidence type="ECO:0000313" key="9">
    <source>
        <dbReference type="EnsemblMetazoa" id="XP_014247496.1"/>
    </source>
</evidence>
<evidence type="ECO:0000259" key="7">
    <source>
        <dbReference type="PROSITE" id="PS50061"/>
    </source>
</evidence>
<evidence type="ECO:0000256" key="6">
    <source>
        <dbReference type="SAM" id="MobiDB-lite"/>
    </source>
</evidence>
<keyword evidence="10" id="KW-1185">Reference proteome</keyword>
<dbReference type="PANTHER" id="PTHR11849">
    <property type="entry name" value="ETS"/>
    <property type="match status" value="1"/>
</dbReference>
<dbReference type="Gene3D" id="1.10.150.50">
    <property type="entry name" value="Transcription Factor, Ets-1"/>
    <property type="match status" value="1"/>
</dbReference>
<evidence type="ECO:0000256" key="4">
    <source>
        <dbReference type="ARBA" id="ARBA00023242"/>
    </source>
</evidence>
<dbReference type="GO" id="GO:0000981">
    <property type="term" value="F:DNA-binding transcription factor activity, RNA polymerase II-specific"/>
    <property type="evidence" value="ECO:0007669"/>
    <property type="project" value="TreeGrafter"/>
</dbReference>
<dbReference type="InterPro" id="IPR036390">
    <property type="entry name" value="WH_DNA-bd_sf"/>
</dbReference>
<dbReference type="OrthoDB" id="10067219at2759"/>
<dbReference type="RefSeq" id="XP_014247496.1">
    <property type="nucleotide sequence ID" value="XM_014392010.2"/>
</dbReference>
<dbReference type="SMART" id="SM00251">
    <property type="entry name" value="SAM_PNT"/>
    <property type="match status" value="1"/>
</dbReference>
<dbReference type="PROSITE" id="PS51433">
    <property type="entry name" value="PNT"/>
    <property type="match status" value="1"/>
</dbReference>
<dbReference type="CDD" id="cd08203">
    <property type="entry name" value="SAM_PNT"/>
    <property type="match status" value="1"/>
</dbReference>
<evidence type="ECO:0000313" key="10">
    <source>
        <dbReference type="Proteomes" id="UP000494040"/>
    </source>
</evidence>
<dbReference type="FunFam" id="1.10.10.10:FF:000039">
    <property type="entry name" value="Friend leukemia integration 1 transcription factor"/>
    <property type="match status" value="1"/>
</dbReference>
<dbReference type="GeneID" id="106665534"/>
<evidence type="ECO:0000259" key="8">
    <source>
        <dbReference type="PROSITE" id="PS51433"/>
    </source>
</evidence>
<evidence type="ECO:0000256" key="1">
    <source>
        <dbReference type="ARBA" id="ARBA00004123"/>
    </source>
</evidence>
<keyword evidence="3 5" id="KW-0238">DNA-binding</keyword>
<dbReference type="SUPFAM" id="SSF46785">
    <property type="entry name" value="Winged helix' DNA-binding domain"/>
    <property type="match status" value="1"/>
</dbReference>
<dbReference type="GO" id="GO:0030154">
    <property type="term" value="P:cell differentiation"/>
    <property type="evidence" value="ECO:0007669"/>
    <property type="project" value="TreeGrafter"/>
</dbReference>
<comment type="subcellular location">
    <subcellularLocation>
        <location evidence="1 5">Nucleus</location>
    </subcellularLocation>
</comment>
<dbReference type="EnsemblMetazoa" id="XM_014392010.2">
    <property type="protein sequence ID" value="XP_014247496.1"/>
    <property type="gene ID" value="LOC106665534"/>
</dbReference>
<dbReference type="Pfam" id="PF00178">
    <property type="entry name" value="Ets"/>
    <property type="match status" value="1"/>
</dbReference>
<dbReference type="Proteomes" id="UP000494040">
    <property type="component" value="Unassembled WGS sequence"/>
</dbReference>
<dbReference type="PANTHER" id="PTHR11849:SF305">
    <property type="entry name" value="DNA-BINDING PROTEIN D-ETS-6"/>
    <property type="match status" value="1"/>
</dbReference>
<feature type="compositionally biased region" description="Polar residues" evidence="6">
    <location>
        <begin position="89"/>
        <end position="102"/>
    </location>
</feature>